<dbReference type="EMBL" id="QOKW01000017">
    <property type="protein sequence ID" value="KAA0678418.1"/>
    <property type="molecule type" value="Genomic_DNA"/>
</dbReference>
<dbReference type="AlphaFoldDB" id="A0A9W7NH25"/>
<evidence type="ECO:0000313" key="2">
    <source>
        <dbReference type="Proteomes" id="UP000480854"/>
    </source>
</evidence>
<keyword evidence="2" id="KW-1185">Reference proteome</keyword>
<proteinExistence type="predicted"/>
<sequence>MPNLNFNAAQPFGSNACGAYALTAALRAIPSVANVAYPITLYHSTPRTRILTPSITIDGTETDHILARKIYKITGDLEIIGTLANGMTVTYEDGPDLQNSPSSIAYVARQFGLTVTVNTIANAVQATAAALAGGQPASMSQQITSGLLGAFTDEVRRCMLSATVNAPGGNGTITGVDYADPQPNEVHLLCVVRNGAMHWLTRGANGFYDPGTGNLDNTWTITLGGAMTGGNYVFTGIWIVLS</sequence>
<reference evidence="1 2" key="1">
    <citation type="submission" date="2018-07" db="EMBL/GenBank/DDBJ databases">
        <title>Genome sequence of Azospirillum sp. ATCC 49961.</title>
        <authorList>
            <person name="Sant'Anna F.H."/>
            <person name="Baldani J.I."/>
            <person name="Zilli J.E."/>
            <person name="Reis V.M."/>
            <person name="Hartmann A."/>
            <person name="Cruz L."/>
            <person name="de Souza E.M."/>
            <person name="de Oliveira Pedrosa F."/>
            <person name="Passaglia L.M.P."/>
        </authorList>
    </citation>
    <scope>NUCLEOTIDE SEQUENCE [LARGE SCALE GENOMIC DNA]</scope>
    <source>
        <strain evidence="1 2">ATCC 49961</strain>
    </source>
</reference>
<accession>A0A9W7NH25</accession>
<dbReference type="Proteomes" id="UP000480854">
    <property type="component" value="Unassembled WGS sequence"/>
</dbReference>
<name>A0A9W7NH25_9PROT</name>
<dbReference type="InterPro" id="IPR058988">
    <property type="entry name" value="IpaJ"/>
</dbReference>
<organism evidence="1 2">
    <name type="scientific">Roseomonas genomospecies 6</name>
    <dbReference type="NCBI Taxonomy" id="214106"/>
    <lineage>
        <taxon>Bacteria</taxon>
        <taxon>Pseudomonadati</taxon>
        <taxon>Pseudomonadota</taxon>
        <taxon>Alphaproteobacteria</taxon>
        <taxon>Acetobacterales</taxon>
        <taxon>Roseomonadaceae</taxon>
        <taxon>Roseomonas</taxon>
    </lineage>
</organism>
<evidence type="ECO:0000313" key="1">
    <source>
        <dbReference type="EMBL" id="KAA0678418.1"/>
    </source>
</evidence>
<dbReference type="RefSeq" id="WP_149470628.1">
    <property type="nucleotide sequence ID" value="NZ_QOKW01000017.1"/>
</dbReference>
<dbReference type="Pfam" id="PF25855">
    <property type="entry name" value="IpaJ_protease"/>
    <property type="match status" value="1"/>
</dbReference>
<protein>
    <submittedName>
        <fullName evidence="1">Uncharacterized protein</fullName>
    </submittedName>
</protein>
<gene>
    <name evidence="1" type="ORF">DS843_20115</name>
</gene>
<comment type="caution">
    <text evidence="1">The sequence shown here is derived from an EMBL/GenBank/DDBJ whole genome shotgun (WGS) entry which is preliminary data.</text>
</comment>